<dbReference type="AlphaFoldDB" id="A0A7W6LGA3"/>
<dbReference type="EMBL" id="JACIEC010000002">
    <property type="protein sequence ID" value="MBB4143866.1"/>
    <property type="molecule type" value="Genomic_DNA"/>
</dbReference>
<proteinExistence type="predicted"/>
<keyword evidence="1" id="KW-1133">Transmembrane helix</keyword>
<comment type="caution">
    <text evidence="2">The sequence shown here is derived from an EMBL/GenBank/DDBJ whole genome shotgun (WGS) entry which is preliminary data.</text>
</comment>
<keyword evidence="3" id="KW-1185">Reference proteome</keyword>
<evidence type="ECO:0000313" key="3">
    <source>
        <dbReference type="Proteomes" id="UP000519897"/>
    </source>
</evidence>
<dbReference type="RefSeq" id="WP_165134805.1">
    <property type="nucleotide sequence ID" value="NZ_CP049250.1"/>
</dbReference>
<evidence type="ECO:0000313" key="2">
    <source>
        <dbReference type="EMBL" id="MBB4143866.1"/>
    </source>
</evidence>
<keyword evidence="1" id="KW-0472">Membrane</keyword>
<organism evidence="2 3">
    <name type="scientific">Rhizobium rhizoryzae</name>
    <dbReference type="NCBI Taxonomy" id="451876"/>
    <lineage>
        <taxon>Bacteria</taxon>
        <taxon>Pseudomonadati</taxon>
        <taxon>Pseudomonadota</taxon>
        <taxon>Alphaproteobacteria</taxon>
        <taxon>Hyphomicrobiales</taxon>
        <taxon>Rhizobiaceae</taxon>
        <taxon>Rhizobium/Agrobacterium group</taxon>
        <taxon>Rhizobium</taxon>
    </lineage>
</organism>
<reference evidence="2 3" key="1">
    <citation type="submission" date="2020-08" db="EMBL/GenBank/DDBJ databases">
        <title>Genomic Encyclopedia of Type Strains, Phase IV (KMG-IV): sequencing the most valuable type-strain genomes for metagenomic binning, comparative biology and taxonomic classification.</title>
        <authorList>
            <person name="Goeker M."/>
        </authorList>
    </citation>
    <scope>NUCLEOTIDE SEQUENCE [LARGE SCALE GENOMIC DNA]</scope>
    <source>
        <strain evidence="2 3">DSM 29514</strain>
    </source>
</reference>
<sequence>MTKIIGLLLLLAMVVQIIKPLGFPGLKRRADFWKLAVLAFVSWAIILLLRDFT</sequence>
<dbReference type="Proteomes" id="UP000519897">
    <property type="component" value="Unassembled WGS sequence"/>
</dbReference>
<protein>
    <submittedName>
        <fullName evidence="2">Uncharacterized protein</fullName>
    </submittedName>
</protein>
<accession>A0A7W6LGA3</accession>
<name>A0A7W6LGA3_9HYPH</name>
<gene>
    <name evidence="2" type="ORF">GGQ72_002418</name>
</gene>
<evidence type="ECO:0000256" key="1">
    <source>
        <dbReference type="SAM" id="Phobius"/>
    </source>
</evidence>
<feature type="transmembrane region" description="Helical" evidence="1">
    <location>
        <begin position="32"/>
        <end position="49"/>
    </location>
</feature>
<keyword evidence="1" id="KW-0812">Transmembrane</keyword>